<dbReference type="Pfam" id="PF18470">
    <property type="entry name" value="Cas9_a"/>
    <property type="match status" value="1"/>
</dbReference>
<dbReference type="InterPro" id="IPR028629">
    <property type="entry name" value="Cas9"/>
</dbReference>
<keyword evidence="8 13" id="KW-0694">RNA-binding</keyword>
<comment type="similarity">
    <text evidence="2">Belongs to the CRISPR-associated protein Cas9 family. Subtype II-A subfamily.</text>
</comment>
<evidence type="ECO:0000256" key="7">
    <source>
        <dbReference type="ARBA" id="ARBA00022842"/>
    </source>
</evidence>
<comment type="cofactor">
    <cofactor evidence="1 13">
        <name>Mg(2+)</name>
        <dbReference type="ChEBI" id="CHEBI:18420"/>
    </cofactor>
</comment>
<evidence type="ECO:0000256" key="9">
    <source>
        <dbReference type="ARBA" id="ARBA00023118"/>
    </source>
</evidence>
<feature type="active site" description="Proton acceptor for HNH nuclease domain" evidence="13">
    <location>
        <position position="584"/>
    </location>
</feature>
<feature type="binding site" evidence="13">
    <location>
        <position position="509"/>
    </location>
    <ligand>
        <name>Mg(2+)</name>
        <dbReference type="ChEBI" id="CHEBI:18420"/>
        <label>2</label>
    </ligand>
</feature>
<dbReference type="GO" id="GO:0004519">
    <property type="term" value="F:endonuclease activity"/>
    <property type="evidence" value="ECO:0007669"/>
    <property type="project" value="UniProtKB-UniRule"/>
</dbReference>
<evidence type="ECO:0000259" key="14">
    <source>
        <dbReference type="PROSITE" id="PS51749"/>
    </source>
</evidence>
<reference evidence="15 16" key="1">
    <citation type="submission" date="2016-10" db="EMBL/GenBank/DDBJ databases">
        <authorList>
            <person name="de Groot N.N."/>
        </authorList>
    </citation>
    <scope>NUCLEOTIDE SEQUENCE [LARGE SCALE GENOMIC DNA]</scope>
    <source>
        <strain evidence="15 16">DSM 13760</strain>
    </source>
</reference>
<dbReference type="RefSeq" id="WP_177165680.1">
    <property type="nucleotide sequence ID" value="NZ_FOHA01000004.1"/>
</dbReference>
<comment type="similarity">
    <text evidence="13">Belongs to the CRISPR-associated Cas9 family.</text>
</comment>
<dbReference type="NCBIfam" id="TIGR01865">
    <property type="entry name" value="cas_Csn1"/>
    <property type="match status" value="1"/>
</dbReference>
<dbReference type="PROSITE" id="PS51749">
    <property type="entry name" value="HNH_CAS9"/>
    <property type="match status" value="1"/>
</dbReference>
<feature type="active site" description="For RuvC-like nuclease domain" evidence="13">
    <location>
        <position position="8"/>
    </location>
</feature>
<feature type="binding site" evidence="13">
    <location>
        <position position="8"/>
    </location>
    <ligand>
        <name>Mg(2+)</name>
        <dbReference type="ChEBI" id="CHEBI:18420"/>
        <label>1</label>
    </ligand>
</feature>
<evidence type="ECO:0000256" key="2">
    <source>
        <dbReference type="ARBA" id="ARBA00005244"/>
    </source>
</evidence>
<dbReference type="GO" id="GO:0046872">
    <property type="term" value="F:metal ion binding"/>
    <property type="evidence" value="ECO:0007669"/>
    <property type="project" value="UniProtKB-UniRule"/>
</dbReference>
<dbReference type="Proteomes" id="UP000198948">
    <property type="component" value="Unassembled WGS sequence"/>
</dbReference>
<organism evidence="15 16">
    <name type="scientific">Isobaculum melis</name>
    <dbReference type="NCBI Taxonomy" id="142588"/>
    <lineage>
        <taxon>Bacteria</taxon>
        <taxon>Bacillati</taxon>
        <taxon>Bacillota</taxon>
        <taxon>Bacilli</taxon>
        <taxon>Lactobacillales</taxon>
        <taxon>Carnobacteriaceae</taxon>
        <taxon>Isobaculum</taxon>
    </lineage>
</organism>
<evidence type="ECO:0000256" key="12">
    <source>
        <dbReference type="ARBA" id="ARBA00046380"/>
    </source>
</evidence>
<accession>A0A1H9RN44</accession>
<dbReference type="GO" id="GO:0003677">
    <property type="term" value="F:DNA binding"/>
    <property type="evidence" value="ECO:0007669"/>
    <property type="project" value="UniProtKB-UniRule"/>
</dbReference>
<protein>
    <recommendedName>
        <fullName evidence="13">CRISPR-associated endonuclease Cas9</fullName>
        <ecNumber evidence="13">3.1.-.-</ecNumber>
    </recommendedName>
</protein>
<dbReference type="InterPro" id="IPR036397">
    <property type="entry name" value="RNaseH_sf"/>
</dbReference>
<evidence type="ECO:0000256" key="1">
    <source>
        <dbReference type="ARBA" id="ARBA00001946"/>
    </source>
</evidence>
<dbReference type="GO" id="GO:0043571">
    <property type="term" value="P:maintenance of CRISPR repeat elements"/>
    <property type="evidence" value="ECO:0007669"/>
    <property type="project" value="UniProtKB-UniRule"/>
</dbReference>
<keyword evidence="10 13" id="KW-0238">DNA-binding</keyword>
<keyword evidence="16" id="KW-1185">Reference proteome</keyword>
<dbReference type="GO" id="GO:0016787">
    <property type="term" value="F:hydrolase activity"/>
    <property type="evidence" value="ECO:0007669"/>
    <property type="project" value="UniProtKB-KW"/>
</dbReference>
<dbReference type="GO" id="GO:0003723">
    <property type="term" value="F:RNA binding"/>
    <property type="evidence" value="ECO:0007669"/>
    <property type="project" value="UniProtKB-UniRule"/>
</dbReference>
<dbReference type="Pfam" id="PF13395">
    <property type="entry name" value="HNH_4"/>
    <property type="match status" value="1"/>
</dbReference>
<evidence type="ECO:0000256" key="4">
    <source>
        <dbReference type="ARBA" id="ARBA00022723"/>
    </source>
</evidence>
<sequence>MGYRIGLDIGITSVGYAVLRTDEKGEPIRIEHLNSVIFPIAEHPKDGKSLALPRRESRGARRRTRRTKFRKYRTKMLFIRHGLLTKNQIEKIYNQNLGGQSVYELRAKGLDQALTNEELFRIFYFFSGHRGFKSNRKSELTEKDMGPVLSAIKEIEDKLEDGNHRTLGEYMCKDEKYKERKRNKEGKERYLGTANRAMIEIEIKKIIETQRLLGNTDLSSEFEIEYIGDGSKTGIFNDQRDFEDGPGSGPYAGNQIEKMIGFCTHEPDEKRAPKASYTFQYFDLLSKLNNLKYQEHIGEKYQELTLEQKNLIKEKVLSSKEVKFSAIKKLLGLSSHARFNLVTYGSKATIEETEKKTKFYSMSSYYKLKNSLPEAFFNQLTAEQLDEIGYILTVYSSDHRRKDEFYGRLAFPEQIVESLLPINFSKFGNLSLKAMKKIMPFLEMGFNYYDASAQAGYDATYKKIDAKTIHEDVNNPVVKRAVSQTIKIVNHIISKYGKPDAISIELARELGKPHDIRKKISKSQETNRIVNERIADKLRELGIIVNGENIIRLKLWEEQGGMDPYTGLAIPYAHVFSDRYEIDHIIPYSLTLDDSYGNKVLVSGAANREKGNKIPLDYLAGDIDRIHKLEAIAGDIKNPRKREKLLKKQLTKEDIEGWKTRNLNDTRYISVLLHNYFKQNISFAKLETEKKQRVFAVNGTITAKLRARWGFNKIRENGDQHHALDALIVACVTPKYVKEVTNFSKRKEVRGNSQLWERKEYLQEIENEVVTNKEDYDRIFNQAFPYPWPKFRDEVICRMSENPSELMQNYQWKTYTDEEISTLKPIFIVRRPNKKVTGPAHQETIRSAKLKEQGKNISRVSISKLKLNKNGEIVSGNGTFYKTEDNGWQLLYEKLKNELEKNGGNGELAFPTGAFTYQHLEKSHTVRKVKIEAKTTLQAVLNEGKAVADNGSMVRIDVFRTNGKYLFVPIYVKDTVEKDLPNKACVAHKQHLEWPIVNEADFQFSLYSGDLIRIQHKTGVKLVSKDGLKETKIEPDFIGYYVGANISTASISGDNHNNYYRFESLGIATLVNLEKYQIDYFGNYYKVKEKQRQKFHEN</sequence>
<dbReference type="GO" id="GO:0051607">
    <property type="term" value="P:defense response to virus"/>
    <property type="evidence" value="ECO:0007669"/>
    <property type="project" value="UniProtKB-UniRule"/>
</dbReference>
<feature type="binding site" evidence="13">
    <location>
        <position position="722"/>
    </location>
    <ligand>
        <name>Mg(2+)</name>
        <dbReference type="ChEBI" id="CHEBI:18420"/>
        <label>2</label>
    </ligand>
</feature>
<dbReference type="InterPro" id="IPR040619">
    <property type="entry name" value="Cas9_alpha-helical_lobe"/>
</dbReference>
<feature type="binding site" evidence="13">
    <location>
        <position position="8"/>
    </location>
    <ligand>
        <name>Mg(2+)</name>
        <dbReference type="ChEBI" id="CHEBI:18420"/>
        <label>2</label>
    </ligand>
</feature>
<dbReference type="EMBL" id="FOHA01000004">
    <property type="protein sequence ID" value="SER73895.1"/>
    <property type="molecule type" value="Genomic_DNA"/>
</dbReference>
<keyword evidence="6 13" id="KW-0378">Hydrolase</keyword>
<comment type="subunit">
    <text evidence="12 13">Monomer. Binds crRNA and tracrRNA.</text>
</comment>
<dbReference type="EC" id="3.1.-.-" evidence="13"/>
<dbReference type="Gene3D" id="3.30.420.10">
    <property type="entry name" value="Ribonuclease H-like superfamily/Ribonuclease H"/>
    <property type="match status" value="3"/>
</dbReference>
<keyword evidence="9 13" id="KW-0051">Antiviral defense</keyword>
<feature type="binding site" evidence="13">
    <location>
        <position position="505"/>
    </location>
    <ligand>
        <name>Mg(2+)</name>
        <dbReference type="ChEBI" id="CHEBI:18420"/>
        <label>1</label>
    </ligand>
</feature>
<comment type="domain">
    <text evidence="13">Has 2 endonuclease domains. The discontinuous RuvC-like domain cleaves the target DNA noncomplementary to crRNA while the HNH nuclease domain cleaves the target DNA complementary to crRNA.</text>
</comment>
<keyword evidence="4 13" id="KW-0479">Metal-binding</keyword>
<evidence type="ECO:0000256" key="8">
    <source>
        <dbReference type="ARBA" id="ARBA00022884"/>
    </source>
</evidence>
<dbReference type="AlphaFoldDB" id="A0A1H9RN44"/>
<keyword evidence="5 13" id="KW-0255">Endonuclease</keyword>
<dbReference type="InterPro" id="IPR033114">
    <property type="entry name" value="HNH_CAS9"/>
</dbReference>
<gene>
    <name evidence="13" type="primary">cas9</name>
    <name evidence="15" type="ORF">SAMN04488559_104164</name>
</gene>
<evidence type="ECO:0000256" key="13">
    <source>
        <dbReference type="HAMAP-Rule" id="MF_01480"/>
    </source>
</evidence>
<dbReference type="HAMAP" id="MF_01480">
    <property type="entry name" value="Cas9"/>
    <property type="match status" value="1"/>
</dbReference>
<proteinExistence type="inferred from homology"/>
<evidence type="ECO:0000256" key="3">
    <source>
        <dbReference type="ARBA" id="ARBA00022722"/>
    </source>
</evidence>
<evidence type="ECO:0000313" key="16">
    <source>
        <dbReference type="Proteomes" id="UP000198948"/>
    </source>
</evidence>
<dbReference type="STRING" id="142588.SAMN04488559_104164"/>
<comment type="function">
    <text evidence="13">CRISPR (clustered regularly interspaced short palindromic repeat) is an adaptive immune system that provides protection against mobile genetic elements (viruses, transposable elements and conjugative plasmids). CRISPR clusters contain spacers, sequences complementary to antecedent mobile elements, and target invading nucleic acids. CRISPR clusters are transcribed and processed into CRISPR RNA (crRNA). In type II CRISPR systems correct processing of pre-crRNA requires a trans-encoded small RNA (tracrRNA), endogenous ribonuclease 3 (rnc) and this protein. The tracrRNA serves as a guide for ribonuclease 3-aided processing of pre-crRNA. Subsequently Cas9/crRNA/tracrRNA endonucleolytically cleaves linear or circular dsDNA target complementary to the spacer; Cas9 is inactive in the absence of the 2 guide RNAs (gRNA). Cas9 recognizes the protospacer adjacent motif (PAM) in the CRISPR repeat sequences to help distinguish self versus nonself, as targets within the bacterial CRISPR locus do not have PAMs. PAM recognition is also required for catalytic activity.</text>
</comment>
<dbReference type="InterPro" id="IPR055228">
    <property type="entry name" value="Cas9_RuvC"/>
</dbReference>
<name>A0A1H9RN44_9LACT</name>
<evidence type="ECO:0000256" key="6">
    <source>
        <dbReference type="ARBA" id="ARBA00022801"/>
    </source>
</evidence>
<evidence type="ECO:0000256" key="10">
    <source>
        <dbReference type="ARBA" id="ARBA00023125"/>
    </source>
</evidence>
<keyword evidence="7 13" id="KW-0460">Magnesium</keyword>
<evidence type="ECO:0000256" key="11">
    <source>
        <dbReference type="ARBA" id="ARBA00023211"/>
    </source>
</evidence>
<evidence type="ECO:0000313" key="15">
    <source>
        <dbReference type="EMBL" id="SER73895.1"/>
    </source>
</evidence>
<dbReference type="Pfam" id="PF22702">
    <property type="entry name" value="Cas9_RuvC"/>
    <property type="match status" value="1"/>
</dbReference>
<keyword evidence="3 13" id="KW-0540">Nuclease</keyword>
<dbReference type="InterPro" id="IPR003615">
    <property type="entry name" value="HNH_nuc"/>
</dbReference>
<keyword evidence="11" id="KW-0464">Manganese</keyword>
<evidence type="ECO:0000256" key="5">
    <source>
        <dbReference type="ARBA" id="ARBA00022759"/>
    </source>
</evidence>
<feature type="domain" description="HNH Cas9-type" evidence="14">
    <location>
        <begin position="513"/>
        <end position="663"/>
    </location>
</feature>
<feature type="binding site" evidence="13">
    <location>
        <position position="509"/>
    </location>
    <ligand>
        <name>Mg(2+)</name>
        <dbReference type="ChEBI" id="CHEBI:18420"/>
        <label>1</label>
    </ligand>
</feature>